<reference evidence="7" key="1">
    <citation type="journal article" date="2014" name="Int. J. Syst. Evol. Microbiol.">
        <title>Complete genome sequence of Corynebacterium casei LMG S-19264T (=DSM 44701T), isolated from a smear-ripened cheese.</title>
        <authorList>
            <consortium name="US DOE Joint Genome Institute (JGI-PGF)"/>
            <person name="Walter F."/>
            <person name="Albersmeier A."/>
            <person name="Kalinowski J."/>
            <person name="Ruckert C."/>
        </authorList>
    </citation>
    <scope>NUCLEOTIDE SEQUENCE</scope>
    <source>
        <strain evidence="7">JCM 4369</strain>
    </source>
</reference>
<dbReference type="AlphaFoldDB" id="A0A918M8N3"/>
<gene>
    <name evidence="7" type="ORF">GCM10010260_12700</name>
</gene>
<evidence type="ECO:0000256" key="4">
    <source>
        <dbReference type="ARBA" id="ARBA00023136"/>
    </source>
</evidence>
<sequence>MGLRNITDVRTIAITGKESELRGMNEVIAGGRLQFRLFRRSAGQLQIFATIPLFTAILLSTVRWAGNPGMESYAAIAPALMGVWLVSLDLAGSAIDAERTNGTLELFLSAPARFTFMIGGRVAVISSLFFLMFAESWTTARVVFDADISVYHFWPLVMTLAATALATFGVATSLSAMFVVARSARVYANALGYPFYLLSGVMVPVSSLPSWLHPVSKVIYLTWAADLLRSTVRPDPVADLGGRLTALLLLGVCAYAVGLLVVERLLRRLKQEGTVTLS</sequence>
<dbReference type="GO" id="GO:0016020">
    <property type="term" value="C:membrane"/>
    <property type="evidence" value="ECO:0007669"/>
    <property type="project" value="UniProtKB-SubCell"/>
</dbReference>
<evidence type="ECO:0000259" key="6">
    <source>
        <dbReference type="Pfam" id="PF01061"/>
    </source>
</evidence>
<evidence type="ECO:0000313" key="7">
    <source>
        <dbReference type="EMBL" id="GGU81698.1"/>
    </source>
</evidence>
<proteinExistence type="predicted"/>
<evidence type="ECO:0000256" key="2">
    <source>
        <dbReference type="ARBA" id="ARBA00022692"/>
    </source>
</evidence>
<keyword evidence="8" id="KW-1185">Reference proteome</keyword>
<dbReference type="GO" id="GO:0140359">
    <property type="term" value="F:ABC-type transporter activity"/>
    <property type="evidence" value="ECO:0007669"/>
    <property type="project" value="InterPro"/>
</dbReference>
<dbReference type="Proteomes" id="UP000618795">
    <property type="component" value="Unassembled WGS sequence"/>
</dbReference>
<feature type="transmembrane region" description="Helical" evidence="5">
    <location>
        <begin position="153"/>
        <end position="181"/>
    </location>
</feature>
<evidence type="ECO:0000313" key="8">
    <source>
        <dbReference type="Proteomes" id="UP000618795"/>
    </source>
</evidence>
<accession>A0A918M8N3</accession>
<evidence type="ECO:0000256" key="3">
    <source>
        <dbReference type="ARBA" id="ARBA00022989"/>
    </source>
</evidence>
<evidence type="ECO:0000256" key="1">
    <source>
        <dbReference type="ARBA" id="ARBA00004141"/>
    </source>
</evidence>
<feature type="transmembrane region" description="Helical" evidence="5">
    <location>
        <begin position="193"/>
        <end position="212"/>
    </location>
</feature>
<feature type="transmembrane region" description="Helical" evidence="5">
    <location>
        <begin position="112"/>
        <end position="133"/>
    </location>
</feature>
<comment type="caution">
    <text evidence="7">The sequence shown here is derived from an EMBL/GenBank/DDBJ whole genome shotgun (WGS) entry which is preliminary data.</text>
</comment>
<keyword evidence="3 5" id="KW-1133">Transmembrane helix</keyword>
<protein>
    <recommendedName>
        <fullName evidence="6">ABC-2 type transporter transmembrane domain-containing protein</fullName>
    </recommendedName>
</protein>
<keyword evidence="4 5" id="KW-0472">Membrane</keyword>
<dbReference type="Pfam" id="PF01061">
    <property type="entry name" value="ABC2_membrane"/>
    <property type="match status" value="1"/>
</dbReference>
<comment type="subcellular location">
    <subcellularLocation>
        <location evidence="1">Membrane</location>
        <topology evidence="1">Multi-pass membrane protein</topology>
    </subcellularLocation>
</comment>
<organism evidence="7 8">
    <name type="scientific">Streptomyces filipinensis</name>
    <dbReference type="NCBI Taxonomy" id="66887"/>
    <lineage>
        <taxon>Bacteria</taxon>
        <taxon>Bacillati</taxon>
        <taxon>Actinomycetota</taxon>
        <taxon>Actinomycetes</taxon>
        <taxon>Kitasatosporales</taxon>
        <taxon>Streptomycetaceae</taxon>
        <taxon>Streptomyces</taxon>
    </lineage>
</organism>
<feature type="transmembrane region" description="Helical" evidence="5">
    <location>
        <begin position="72"/>
        <end position="91"/>
    </location>
</feature>
<dbReference type="PANTHER" id="PTHR43229:SF6">
    <property type="entry name" value="ABC-TYPE MULTIDRUG TRANSPORT SYSTEM, PERMEASE COMPONENT"/>
    <property type="match status" value="1"/>
</dbReference>
<evidence type="ECO:0000256" key="5">
    <source>
        <dbReference type="SAM" id="Phobius"/>
    </source>
</evidence>
<feature type="transmembrane region" description="Helical" evidence="5">
    <location>
        <begin position="244"/>
        <end position="262"/>
    </location>
</feature>
<name>A0A918M8N3_9ACTN</name>
<dbReference type="EMBL" id="BMTD01000002">
    <property type="protein sequence ID" value="GGU81698.1"/>
    <property type="molecule type" value="Genomic_DNA"/>
</dbReference>
<dbReference type="InterPro" id="IPR051784">
    <property type="entry name" value="Nod_factor_ABC_transporter"/>
</dbReference>
<dbReference type="PANTHER" id="PTHR43229">
    <property type="entry name" value="NODULATION PROTEIN J"/>
    <property type="match status" value="1"/>
</dbReference>
<feature type="transmembrane region" description="Helical" evidence="5">
    <location>
        <begin position="45"/>
        <end position="66"/>
    </location>
</feature>
<reference evidence="7" key="2">
    <citation type="submission" date="2020-09" db="EMBL/GenBank/DDBJ databases">
        <authorList>
            <person name="Sun Q."/>
            <person name="Ohkuma M."/>
        </authorList>
    </citation>
    <scope>NUCLEOTIDE SEQUENCE</scope>
    <source>
        <strain evidence="7">JCM 4369</strain>
    </source>
</reference>
<dbReference type="InterPro" id="IPR013525">
    <property type="entry name" value="ABC2_TM"/>
</dbReference>
<feature type="domain" description="ABC-2 type transporter transmembrane" evidence="6">
    <location>
        <begin position="34"/>
        <end position="231"/>
    </location>
</feature>
<keyword evidence="2 5" id="KW-0812">Transmembrane</keyword>